<sequence>MTGEHLSDCPALLHVLSQDNCGVLRPARATSALYWTARRLCPKGRWRAKITKSYVLFPPLHGPGNHHLDFEKEEAFKETLEVTFQEKAEPYCNDKIEEVENLINHFLDNFTAYAPLPSLLLLKYEALSKNCRIEKLLAQTKSLILLSNTSL</sequence>
<dbReference type="EMBL" id="BMAU01021371">
    <property type="protein sequence ID" value="GFY25489.1"/>
    <property type="molecule type" value="Genomic_DNA"/>
</dbReference>
<accession>A0A8X7BCB5</accession>
<reference evidence="1" key="1">
    <citation type="submission" date="2020-08" db="EMBL/GenBank/DDBJ databases">
        <title>Multicomponent nature underlies the extraordinary mechanical properties of spider dragline silk.</title>
        <authorList>
            <person name="Kono N."/>
            <person name="Nakamura H."/>
            <person name="Mori M."/>
            <person name="Yoshida Y."/>
            <person name="Ohtoshi R."/>
            <person name="Malay A.D."/>
            <person name="Moran D.A.P."/>
            <person name="Tomita M."/>
            <person name="Numata K."/>
            <person name="Arakawa K."/>
        </authorList>
    </citation>
    <scope>NUCLEOTIDE SEQUENCE</scope>
</reference>
<dbReference type="AlphaFoldDB" id="A0A8X7BCB5"/>
<evidence type="ECO:0000313" key="2">
    <source>
        <dbReference type="Proteomes" id="UP000887159"/>
    </source>
</evidence>
<keyword evidence="2" id="KW-1185">Reference proteome</keyword>
<proteinExistence type="predicted"/>
<evidence type="ECO:0000313" key="1">
    <source>
        <dbReference type="EMBL" id="GFY25489.1"/>
    </source>
</evidence>
<name>A0A8X7BCB5_TRICX</name>
<organism evidence="1 2">
    <name type="scientific">Trichonephila clavipes</name>
    <name type="common">Golden silk orbweaver</name>
    <name type="synonym">Nephila clavipes</name>
    <dbReference type="NCBI Taxonomy" id="2585209"/>
    <lineage>
        <taxon>Eukaryota</taxon>
        <taxon>Metazoa</taxon>
        <taxon>Ecdysozoa</taxon>
        <taxon>Arthropoda</taxon>
        <taxon>Chelicerata</taxon>
        <taxon>Arachnida</taxon>
        <taxon>Araneae</taxon>
        <taxon>Araneomorphae</taxon>
        <taxon>Entelegynae</taxon>
        <taxon>Araneoidea</taxon>
        <taxon>Nephilidae</taxon>
        <taxon>Trichonephila</taxon>
    </lineage>
</organism>
<dbReference type="Proteomes" id="UP000887159">
    <property type="component" value="Unassembled WGS sequence"/>
</dbReference>
<comment type="caution">
    <text evidence="1">The sequence shown here is derived from an EMBL/GenBank/DDBJ whole genome shotgun (WGS) entry which is preliminary data.</text>
</comment>
<protein>
    <submittedName>
        <fullName evidence="1">Uncharacterized protein</fullName>
    </submittedName>
</protein>
<gene>
    <name evidence="1" type="primary">NCL1_34875</name>
    <name evidence="1" type="ORF">TNCV_2486091</name>
</gene>